<keyword evidence="3" id="KW-1185">Reference proteome</keyword>
<dbReference type="RefSeq" id="WP_377525814.1">
    <property type="nucleotide sequence ID" value="NZ_JBHTLD010000061.1"/>
</dbReference>
<evidence type="ECO:0000313" key="3">
    <source>
        <dbReference type="Proteomes" id="UP001597094"/>
    </source>
</evidence>
<dbReference type="EMBL" id="JBHTLD010000061">
    <property type="protein sequence ID" value="MFD1186284.1"/>
    <property type="molecule type" value="Genomic_DNA"/>
</dbReference>
<dbReference type="Proteomes" id="UP001597094">
    <property type="component" value="Unassembled WGS sequence"/>
</dbReference>
<dbReference type="Pfam" id="PF00188">
    <property type="entry name" value="CAP"/>
    <property type="match status" value="1"/>
</dbReference>
<evidence type="ECO:0000259" key="1">
    <source>
        <dbReference type="Pfam" id="PF00188"/>
    </source>
</evidence>
<protein>
    <submittedName>
        <fullName evidence="2">CAP domain-containing protein</fullName>
    </submittedName>
</protein>
<dbReference type="PANTHER" id="PTHR31157">
    <property type="entry name" value="SCP DOMAIN-CONTAINING PROTEIN"/>
    <property type="match status" value="1"/>
</dbReference>
<comment type="caution">
    <text evidence="2">The sequence shown here is derived from an EMBL/GenBank/DDBJ whole genome shotgun (WGS) entry which is preliminary data.</text>
</comment>
<sequence>MLRVIGQEEECNMVLMKYMLLWLTFLLPLVQQPNYDLKEAAKVSFEELNSVRQDPKQYAQKYKLPAIANIPPRQPFVWDDNLAKLAQQKAGDMARNNYFGHVDKKGKGMNYYLWQANYPLPEYFSKDPRANNVESIAANTESPLVFIRQLIEDQGVPNLGHRKHLLSLNKESDPATHIGIGIAYNPNSKYKYYCSIIIAPKVEKL</sequence>
<gene>
    <name evidence="2" type="ORF">ACFQ2O_08720</name>
</gene>
<name>A0ABW3SNC6_9BACT</name>
<reference evidence="3" key="1">
    <citation type="journal article" date="2019" name="Int. J. Syst. Evol. Microbiol.">
        <title>The Global Catalogue of Microorganisms (GCM) 10K type strain sequencing project: providing services to taxonomists for standard genome sequencing and annotation.</title>
        <authorList>
            <consortium name="The Broad Institute Genomics Platform"/>
            <consortium name="The Broad Institute Genome Sequencing Center for Infectious Disease"/>
            <person name="Wu L."/>
            <person name="Ma J."/>
        </authorList>
    </citation>
    <scope>NUCLEOTIDE SEQUENCE [LARGE SCALE GENOMIC DNA]</scope>
    <source>
        <strain evidence="3">JCM 31319</strain>
    </source>
</reference>
<organism evidence="2 3">
    <name type="scientific">Pontibacter rugosus</name>
    <dbReference type="NCBI Taxonomy" id="1745966"/>
    <lineage>
        <taxon>Bacteria</taxon>
        <taxon>Pseudomonadati</taxon>
        <taxon>Bacteroidota</taxon>
        <taxon>Cytophagia</taxon>
        <taxon>Cytophagales</taxon>
        <taxon>Hymenobacteraceae</taxon>
        <taxon>Pontibacter</taxon>
    </lineage>
</organism>
<feature type="domain" description="SCP" evidence="1">
    <location>
        <begin position="74"/>
        <end position="194"/>
    </location>
</feature>
<dbReference type="SUPFAM" id="SSF55797">
    <property type="entry name" value="PR-1-like"/>
    <property type="match status" value="1"/>
</dbReference>
<dbReference type="InterPro" id="IPR035940">
    <property type="entry name" value="CAP_sf"/>
</dbReference>
<dbReference type="Gene3D" id="3.40.33.10">
    <property type="entry name" value="CAP"/>
    <property type="match status" value="1"/>
</dbReference>
<evidence type="ECO:0000313" key="2">
    <source>
        <dbReference type="EMBL" id="MFD1186284.1"/>
    </source>
</evidence>
<dbReference type="InterPro" id="IPR014044">
    <property type="entry name" value="CAP_dom"/>
</dbReference>
<proteinExistence type="predicted"/>
<dbReference type="CDD" id="cd05379">
    <property type="entry name" value="CAP_bacterial"/>
    <property type="match status" value="1"/>
</dbReference>
<accession>A0ABW3SNC6</accession>
<dbReference type="PANTHER" id="PTHR31157:SF1">
    <property type="entry name" value="SCP DOMAIN-CONTAINING PROTEIN"/>
    <property type="match status" value="1"/>
</dbReference>